<accession>A0ABY7AEE9</accession>
<dbReference type="RefSeq" id="WP_268115368.1">
    <property type="nucleotide sequence ID" value="NZ_CP113524.1"/>
</dbReference>
<dbReference type="EMBL" id="CP113524">
    <property type="protein sequence ID" value="WAJ24168.1"/>
    <property type="molecule type" value="Genomic_DNA"/>
</dbReference>
<protein>
    <submittedName>
        <fullName evidence="1">Uncharacterized protein</fullName>
    </submittedName>
</protein>
<gene>
    <name evidence="1" type="ORF">OW255_01170</name>
</gene>
<name>A0ABY7AEE9_9FIRM</name>
<sequence length="50" mass="5620">MSHMFILGVSENCLFQDVRHFVGDLLHMKVTKRGVEIGAMSVQTTPDNET</sequence>
<evidence type="ECO:0000313" key="1">
    <source>
        <dbReference type="EMBL" id="WAJ24168.1"/>
    </source>
</evidence>
<organism evidence="1 2">
    <name type="scientific">Lacrimispora xylanolytica</name>
    <dbReference type="NCBI Taxonomy" id="29375"/>
    <lineage>
        <taxon>Bacteria</taxon>
        <taxon>Bacillati</taxon>
        <taxon>Bacillota</taxon>
        <taxon>Clostridia</taxon>
        <taxon>Lachnospirales</taxon>
        <taxon>Lachnospiraceae</taxon>
        <taxon>Lacrimispora</taxon>
    </lineage>
</organism>
<proteinExistence type="predicted"/>
<reference evidence="1" key="1">
    <citation type="submission" date="2022-11" db="EMBL/GenBank/DDBJ databases">
        <title>Lacrimispora xylanolytica sy1, complete genome.</title>
        <authorList>
            <person name="Choi S."/>
        </authorList>
    </citation>
    <scope>NUCLEOTIDE SEQUENCE</scope>
    <source>
        <strain evidence="1">Sy1</strain>
    </source>
</reference>
<dbReference type="Proteomes" id="UP001163115">
    <property type="component" value="Chromosome"/>
</dbReference>
<evidence type="ECO:0000313" key="2">
    <source>
        <dbReference type="Proteomes" id="UP001163115"/>
    </source>
</evidence>
<keyword evidence="2" id="KW-1185">Reference proteome</keyword>